<dbReference type="GO" id="GO:0046933">
    <property type="term" value="F:proton-transporting ATP synthase activity, rotational mechanism"/>
    <property type="evidence" value="ECO:0007669"/>
    <property type="project" value="InterPro"/>
</dbReference>
<evidence type="ECO:0000259" key="8">
    <source>
        <dbReference type="Pfam" id="PF02823"/>
    </source>
</evidence>
<evidence type="ECO:0000256" key="5">
    <source>
        <dbReference type="ARBA" id="ARBA00023136"/>
    </source>
</evidence>
<dbReference type="CDD" id="cd12152">
    <property type="entry name" value="F1-ATPase_delta"/>
    <property type="match status" value="1"/>
</dbReference>
<accession>A0A6J6C0S7</accession>
<proteinExistence type="inferred from homology"/>
<evidence type="ECO:0000256" key="1">
    <source>
        <dbReference type="ARBA" id="ARBA00004170"/>
    </source>
</evidence>
<keyword evidence="4" id="KW-0406">Ion transport</keyword>
<evidence type="ECO:0000256" key="4">
    <source>
        <dbReference type="ARBA" id="ARBA00023065"/>
    </source>
</evidence>
<keyword evidence="5" id="KW-0472">Membrane</keyword>
<dbReference type="HAMAP" id="MF_00530">
    <property type="entry name" value="ATP_synth_epsil_bac"/>
    <property type="match status" value="1"/>
</dbReference>
<dbReference type="PANTHER" id="PTHR13822">
    <property type="entry name" value="ATP SYNTHASE DELTA/EPSILON CHAIN"/>
    <property type="match status" value="1"/>
</dbReference>
<reference evidence="9" key="1">
    <citation type="submission" date="2020-05" db="EMBL/GenBank/DDBJ databases">
        <authorList>
            <person name="Chiriac C."/>
            <person name="Salcher M."/>
            <person name="Ghai R."/>
            <person name="Kavagutti S V."/>
        </authorList>
    </citation>
    <scope>NUCLEOTIDE SEQUENCE</scope>
</reference>
<dbReference type="Pfam" id="PF02823">
    <property type="entry name" value="ATP-synt_DE_N"/>
    <property type="match status" value="1"/>
</dbReference>
<evidence type="ECO:0000256" key="3">
    <source>
        <dbReference type="ARBA" id="ARBA00022448"/>
    </source>
</evidence>
<dbReference type="SUPFAM" id="SSF51344">
    <property type="entry name" value="Epsilon subunit of F1F0-ATP synthase N-terminal domain"/>
    <property type="match status" value="1"/>
</dbReference>
<evidence type="ECO:0000256" key="7">
    <source>
        <dbReference type="ARBA" id="ARBA00023310"/>
    </source>
</evidence>
<dbReference type="InterPro" id="IPR020546">
    <property type="entry name" value="ATP_synth_F1_dsu/esu_N"/>
</dbReference>
<organism evidence="9">
    <name type="scientific">freshwater metagenome</name>
    <dbReference type="NCBI Taxonomy" id="449393"/>
    <lineage>
        <taxon>unclassified sequences</taxon>
        <taxon>metagenomes</taxon>
        <taxon>ecological metagenomes</taxon>
    </lineage>
</organism>
<dbReference type="PANTHER" id="PTHR13822:SF10">
    <property type="entry name" value="ATP SYNTHASE EPSILON CHAIN, CHLOROPLASTIC"/>
    <property type="match status" value="1"/>
</dbReference>
<keyword evidence="3" id="KW-0813">Transport</keyword>
<comment type="subcellular location">
    <subcellularLocation>
        <location evidence="1">Membrane</location>
        <topology evidence="1">Peripheral membrane protein</topology>
    </subcellularLocation>
</comment>
<keyword evidence="7" id="KW-0066">ATP synthesis</keyword>
<evidence type="ECO:0000313" key="9">
    <source>
        <dbReference type="EMBL" id="CAB4544567.1"/>
    </source>
</evidence>
<dbReference type="InterPro" id="IPR001469">
    <property type="entry name" value="ATP_synth_F1_dsu/esu"/>
</dbReference>
<dbReference type="NCBIfam" id="NF009977">
    <property type="entry name" value="PRK13442.1"/>
    <property type="match status" value="1"/>
</dbReference>
<dbReference type="AlphaFoldDB" id="A0A6J6C0S7"/>
<feature type="domain" description="ATP synthase F1 complex delta/epsilon subunit N-terminal" evidence="8">
    <location>
        <begin position="3"/>
        <end position="80"/>
    </location>
</feature>
<evidence type="ECO:0000256" key="6">
    <source>
        <dbReference type="ARBA" id="ARBA00023196"/>
    </source>
</evidence>
<sequence>MALRVEVVTPEKKIFSGEASMVRARTLEGDLGILPGHTSLLGVLVDGEVIIKETSGQSTTFMINGGFLSVNNNRVSILGESSN</sequence>
<dbReference type="GO" id="GO:0045259">
    <property type="term" value="C:proton-transporting ATP synthase complex"/>
    <property type="evidence" value="ECO:0007669"/>
    <property type="project" value="UniProtKB-KW"/>
</dbReference>
<dbReference type="NCBIfam" id="TIGR01216">
    <property type="entry name" value="ATP_synt_epsi"/>
    <property type="match status" value="1"/>
</dbReference>
<name>A0A6J6C0S7_9ZZZZ</name>
<evidence type="ECO:0000256" key="2">
    <source>
        <dbReference type="ARBA" id="ARBA00005712"/>
    </source>
</evidence>
<dbReference type="InterPro" id="IPR036771">
    <property type="entry name" value="ATPsynth_dsu/esu_N"/>
</dbReference>
<comment type="similarity">
    <text evidence="2">Belongs to the ATPase epsilon chain family.</text>
</comment>
<dbReference type="EMBL" id="CAEZSV010000001">
    <property type="protein sequence ID" value="CAB4544567.1"/>
    <property type="molecule type" value="Genomic_DNA"/>
</dbReference>
<dbReference type="Gene3D" id="2.60.15.10">
    <property type="entry name" value="F0F1 ATP synthase delta/epsilon subunit, N-terminal"/>
    <property type="match status" value="1"/>
</dbReference>
<keyword evidence="6" id="KW-0139">CF(1)</keyword>
<gene>
    <name evidence="9" type="ORF">UFOPK1506_00018</name>
</gene>
<protein>
    <submittedName>
        <fullName evidence="9">Unannotated protein</fullName>
    </submittedName>
</protein>